<dbReference type="Gene3D" id="3.40.50.1980">
    <property type="entry name" value="Nitrogenase molybdenum iron protein domain"/>
    <property type="match status" value="2"/>
</dbReference>
<name>A0A4R1HLR0_PSEEN</name>
<sequence>MPDVRIASLLPAATEIVGALGLGDDLAAVTFECDEPAGIRDRCPVVVDTVLAHGMTPADIDRTVRERAAAGLPMYELDRDTLARVDPDLILTQDLCRVCALPQASVDEAQESIGTRARVLSLDPHGLDDVFAAIHDVGAATGAVAAARDLVGGLTHRLDAVAAAVAGRPVPRVLVLEWTDPPFLPGHWVPELVSRAGGEAVGATPGGRSVAVEWDALPEPVDAVLVAPCGFGLDDAVAQARAVRDRLPAGVPVAALDSASFVVRAGPRLVDGVEAIAWALHPDAVPEPPPGRVVRL</sequence>
<reference evidence="1 2" key="1">
    <citation type="submission" date="2019-03" db="EMBL/GenBank/DDBJ databases">
        <title>Sequencing the genomes of 1000 actinobacteria strains.</title>
        <authorList>
            <person name="Klenk H.-P."/>
        </authorList>
    </citation>
    <scope>NUCLEOTIDE SEQUENCE [LARGE SCALE GENOMIC DNA]</scope>
    <source>
        <strain evidence="1 2">DSM 44969</strain>
    </source>
</reference>
<proteinExistence type="predicted"/>
<comment type="caution">
    <text evidence="1">The sequence shown here is derived from an EMBL/GenBank/DDBJ whole genome shotgun (WGS) entry which is preliminary data.</text>
</comment>
<protein>
    <submittedName>
        <fullName evidence="1">Iron complex transport system substrate-binding protein</fullName>
    </submittedName>
</protein>
<dbReference type="PANTHER" id="PTHR42860:SF1">
    <property type="entry name" value="VITAMIN B12-BINDING PROTEIN"/>
    <property type="match status" value="1"/>
</dbReference>
<dbReference type="EMBL" id="SMFZ01000002">
    <property type="protein sequence ID" value="TCK22928.1"/>
    <property type="molecule type" value="Genomic_DNA"/>
</dbReference>
<dbReference type="InterPro" id="IPR051030">
    <property type="entry name" value="Vitamin_B12-ABC_binding"/>
</dbReference>
<dbReference type="AlphaFoldDB" id="A0A4R1HLR0"/>
<gene>
    <name evidence="1" type="ORF">EV378_6939</name>
</gene>
<organism evidence="1 2">
    <name type="scientific">Pseudonocardia endophytica</name>
    <dbReference type="NCBI Taxonomy" id="401976"/>
    <lineage>
        <taxon>Bacteria</taxon>
        <taxon>Bacillati</taxon>
        <taxon>Actinomycetota</taxon>
        <taxon>Actinomycetes</taxon>
        <taxon>Pseudonocardiales</taxon>
        <taxon>Pseudonocardiaceae</taxon>
        <taxon>Pseudonocardia</taxon>
    </lineage>
</organism>
<evidence type="ECO:0000313" key="2">
    <source>
        <dbReference type="Proteomes" id="UP000295560"/>
    </source>
</evidence>
<dbReference type="SUPFAM" id="SSF53807">
    <property type="entry name" value="Helical backbone' metal receptor"/>
    <property type="match status" value="1"/>
</dbReference>
<dbReference type="Proteomes" id="UP000295560">
    <property type="component" value="Unassembled WGS sequence"/>
</dbReference>
<keyword evidence="2" id="KW-1185">Reference proteome</keyword>
<evidence type="ECO:0000313" key="1">
    <source>
        <dbReference type="EMBL" id="TCK22928.1"/>
    </source>
</evidence>
<accession>A0A4R1HLR0</accession>
<dbReference type="PANTHER" id="PTHR42860">
    <property type="entry name" value="VITAMIN B12-BINDING PROTEIN"/>
    <property type="match status" value="1"/>
</dbReference>